<comment type="caution">
    <text evidence="2">The sequence shown here is derived from an EMBL/GenBank/DDBJ whole genome shotgun (WGS) entry which is preliminary data.</text>
</comment>
<feature type="domain" description="HAT C-terminal dimerisation" evidence="1">
    <location>
        <begin position="253"/>
        <end position="318"/>
    </location>
</feature>
<reference evidence="2 3" key="1">
    <citation type="submission" date="2023-09" db="EMBL/GenBank/DDBJ databases">
        <authorList>
            <person name="Wang M."/>
        </authorList>
    </citation>
    <scope>NUCLEOTIDE SEQUENCE [LARGE SCALE GENOMIC DNA]</scope>
    <source>
        <strain evidence="2">GT-2023</strain>
        <tissue evidence="2">Liver</tissue>
    </source>
</reference>
<organism evidence="2 3">
    <name type="scientific">Cirrhinus molitorella</name>
    <name type="common">mud carp</name>
    <dbReference type="NCBI Taxonomy" id="172907"/>
    <lineage>
        <taxon>Eukaryota</taxon>
        <taxon>Metazoa</taxon>
        <taxon>Chordata</taxon>
        <taxon>Craniata</taxon>
        <taxon>Vertebrata</taxon>
        <taxon>Euteleostomi</taxon>
        <taxon>Actinopterygii</taxon>
        <taxon>Neopterygii</taxon>
        <taxon>Teleostei</taxon>
        <taxon>Ostariophysi</taxon>
        <taxon>Cypriniformes</taxon>
        <taxon>Cyprinidae</taxon>
        <taxon>Labeoninae</taxon>
        <taxon>Labeonini</taxon>
        <taxon>Cirrhinus</taxon>
    </lineage>
</organism>
<dbReference type="InterPro" id="IPR008906">
    <property type="entry name" value="HATC_C_dom"/>
</dbReference>
<name>A0ABR3M2B2_9TELE</name>
<dbReference type="EMBL" id="JAYMGO010000016">
    <property type="protein sequence ID" value="KAL1259279.1"/>
    <property type="molecule type" value="Genomic_DNA"/>
</dbReference>
<gene>
    <name evidence="2" type="ORF">QQF64_009856</name>
</gene>
<dbReference type="PANTHER" id="PTHR46169">
    <property type="entry name" value="DNA REPLICATION-RELATED ELEMENT FACTOR, ISOFORM A"/>
    <property type="match status" value="1"/>
</dbReference>
<protein>
    <recommendedName>
        <fullName evidence="1">HAT C-terminal dimerisation domain-containing protein</fullName>
    </recommendedName>
</protein>
<accession>A0ABR3M2B2</accession>
<evidence type="ECO:0000313" key="3">
    <source>
        <dbReference type="Proteomes" id="UP001558613"/>
    </source>
</evidence>
<dbReference type="Pfam" id="PF05699">
    <property type="entry name" value="Dimer_Tnp_hAT"/>
    <property type="match status" value="1"/>
</dbReference>
<sequence length="321" mass="36225">MIAALRGFTRLNCSAHILNIILSHAFSSAVMDKTPEAGHLLKDVKKLVTYFKHSGLQYDDIATILLENKQFDKVACISKNNLKTLVTFLKPFKDATNDLESDNTALSASLVLPWSVKLRNHCEAAMTDCILSEIASTCVQRLDELMSPKSLAPTGIHMLYKIATFLTPKLRQLKMIDDHERQAVIHAVKVLVDELGFDENREENLPPPAKKSAFKDFAEWEDADDTMDSDVSIDSEIAEYLKVKLDGSEAHGPKDVLQWWKRRCQEFPRLSKLTRHVLCIPASSAPSERAFSICGRILEQRRINLKPALVNDMLFLHGHMK</sequence>
<keyword evidence="3" id="KW-1185">Reference proteome</keyword>
<dbReference type="Proteomes" id="UP001558613">
    <property type="component" value="Unassembled WGS sequence"/>
</dbReference>
<dbReference type="InterPro" id="IPR012337">
    <property type="entry name" value="RNaseH-like_sf"/>
</dbReference>
<evidence type="ECO:0000313" key="2">
    <source>
        <dbReference type="EMBL" id="KAL1259279.1"/>
    </source>
</evidence>
<proteinExistence type="predicted"/>
<dbReference type="InterPro" id="IPR052717">
    <property type="entry name" value="Vacuolar_transposase_reg"/>
</dbReference>
<evidence type="ECO:0000259" key="1">
    <source>
        <dbReference type="Pfam" id="PF05699"/>
    </source>
</evidence>
<dbReference type="PANTHER" id="PTHR46169:SF17">
    <property type="entry name" value="HAT C-TERMINAL DIMERISATION DOMAIN-CONTAINING PROTEIN"/>
    <property type="match status" value="1"/>
</dbReference>
<dbReference type="SUPFAM" id="SSF53098">
    <property type="entry name" value="Ribonuclease H-like"/>
    <property type="match status" value="1"/>
</dbReference>